<evidence type="ECO:0000313" key="3">
    <source>
        <dbReference type="Proteomes" id="UP000679498"/>
    </source>
</evidence>
<sequence>MGGMLVAIIIFCLVCLIAYRIRKLPEALRTILLILGLLSGWFALFEMISFIEANPYLAAIPIGLGLAYWYWYRKKKQATDKTPSDS</sequence>
<feature type="transmembrane region" description="Helical" evidence="1">
    <location>
        <begin position="6"/>
        <end position="22"/>
    </location>
</feature>
<name>A0ABX8GEX9_EXIAC</name>
<keyword evidence="1" id="KW-0812">Transmembrane</keyword>
<reference evidence="2 3" key="1">
    <citation type="submission" date="2021-05" db="EMBL/GenBank/DDBJ databases">
        <title>Biocontrol using Exiguobacterium acetylicum SI17 against litchi downy blight caused by Peronophythora litchii.</title>
        <authorList>
            <person name="Zheng L."/>
        </authorList>
    </citation>
    <scope>NUCLEOTIDE SEQUENCE [LARGE SCALE GENOMIC DNA]</scope>
    <source>
        <strain evidence="2 3">SI17</strain>
    </source>
</reference>
<gene>
    <name evidence="2" type="ORF">KKI46_14385</name>
</gene>
<dbReference type="EMBL" id="CP075897">
    <property type="protein sequence ID" value="QWB31773.1"/>
    <property type="molecule type" value="Genomic_DNA"/>
</dbReference>
<proteinExistence type="predicted"/>
<organism evidence="2 3">
    <name type="scientific">Exiguobacterium acetylicum</name>
    <name type="common">Brevibacterium acetylicum</name>
    <dbReference type="NCBI Taxonomy" id="41170"/>
    <lineage>
        <taxon>Bacteria</taxon>
        <taxon>Bacillati</taxon>
        <taxon>Bacillota</taxon>
        <taxon>Bacilli</taxon>
        <taxon>Bacillales</taxon>
        <taxon>Bacillales Family XII. Incertae Sedis</taxon>
        <taxon>Exiguobacterium</taxon>
    </lineage>
</organism>
<keyword evidence="3" id="KW-1185">Reference proteome</keyword>
<feature type="transmembrane region" description="Helical" evidence="1">
    <location>
        <begin position="31"/>
        <end position="50"/>
    </location>
</feature>
<evidence type="ECO:0000256" key="1">
    <source>
        <dbReference type="SAM" id="Phobius"/>
    </source>
</evidence>
<keyword evidence="1" id="KW-1133">Transmembrane helix</keyword>
<dbReference type="Proteomes" id="UP000679498">
    <property type="component" value="Chromosome"/>
</dbReference>
<protein>
    <submittedName>
        <fullName evidence="2">Uncharacterized protein</fullName>
    </submittedName>
</protein>
<keyword evidence="1" id="KW-0472">Membrane</keyword>
<accession>A0ABX8GEX9</accession>
<feature type="transmembrane region" description="Helical" evidence="1">
    <location>
        <begin position="56"/>
        <end position="72"/>
    </location>
</feature>
<evidence type="ECO:0000313" key="2">
    <source>
        <dbReference type="EMBL" id="QWB31773.1"/>
    </source>
</evidence>